<keyword evidence="4" id="KW-1185">Reference proteome</keyword>
<dbReference type="Proteomes" id="UP000077266">
    <property type="component" value="Unassembled WGS sequence"/>
</dbReference>
<evidence type="ECO:0000256" key="1">
    <source>
        <dbReference type="SAM" id="MobiDB-lite"/>
    </source>
</evidence>
<feature type="region of interest" description="Disordered" evidence="1">
    <location>
        <begin position="198"/>
        <end position="246"/>
    </location>
</feature>
<keyword evidence="2" id="KW-0472">Membrane</keyword>
<keyword evidence="2" id="KW-1133">Transmembrane helix</keyword>
<evidence type="ECO:0000313" key="3">
    <source>
        <dbReference type="EMBL" id="KZV82708.1"/>
    </source>
</evidence>
<dbReference type="AlphaFoldDB" id="A0A165CLV9"/>
<accession>A0A165CLV9</accession>
<evidence type="ECO:0000256" key="2">
    <source>
        <dbReference type="SAM" id="Phobius"/>
    </source>
</evidence>
<proteinExistence type="predicted"/>
<gene>
    <name evidence="3" type="ORF">EXIGLDRAFT_754769</name>
</gene>
<reference evidence="3 4" key="1">
    <citation type="journal article" date="2016" name="Mol. Biol. Evol.">
        <title>Comparative Genomics of Early-Diverging Mushroom-Forming Fungi Provides Insights into the Origins of Lignocellulose Decay Capabilities.</title>
        <authorList>
            <person name="Nagy L.G."/>
            <person name="Riley R."/>
            <person name="Tritt A."/>
            <person name="Adam C."/>
            <person name="Daum C."/>
            <person name="Floudas D."/>
            <person name="Sun H."/>
            <person name="Yadav J.S."/>
            <person name="Pangilinan J."/>
            <person name="Larsson K.H."/>
            <person name="Matsuura K."/>
            <person name="Barry K."/>
            <person name="Labutti K."/>
            <person name="Kuo R."/>
            <person name="Ohm R.A."/>
            <person name="Bhattacharya S.S."/>
            <person name="Shirouzu T."/>
            <person name="Yoshinaga Y."/>
            <person name="Martin F.M."/>
            <person name="Grigoriev I.V."/>
            <person name="Hibbett D.S."/>
        </authorList>
    </citation>
    <scope>NUCLEOTIDE SEQUENCE [LARGE SCALE GENOMIC DNA]</scope>
    <source>
        <strain evidence="3 4">HHB12029</strain>
    </source>
</reference>
<keyword evidence="2" id="KW-0812">Transmembrane</keyword>
<protein>
    <submittedName>
        <fullName evidence="3">Uncharacterized protein</fullName>
    </submittedName>
</protein>
<feature type="compositionally biased region" description="Low complexity" evidence="1">
    <location>
        <begin position="136"/>
        <end position="151"/>
    </location>
</feature>
<dbReference type="Gene3D" id="2.60.120.260">
    <property type="entry name" value="Galactose-binding domain-like"/>
    <property type="match status" value="1"/>
</dbReference>
<feature type="compositionally biased region" description="Pro residues" evidence="1">
    <location>
        <begin position="225"/>
        <end position="246"/>
    </location>
</feature>
<feature type="region of interest" description="Disordered" evidence="1">
    <location>
        <begin position="132"/>
        <end position="155"/>
    </location>
</feature>
<name>A0A165CLV9_EXIGL</name>
<sequence length="246" mass="26501">MAAILPNANDVTVDDISTQVLYSGDGWRTVSRARLQGGTQHISYKINAQFSLSFNASHVWYIADRNVDHGSFQVTVDDVPYPPGTSKSDSLVSNLVLFDAELDPSHPHTMTVRNLSDKKAFSIDTIVYRPVDGEQSSSSSATTPSPASDASVLQHSSHRAVPTGVIIGIVLGSIALLVLAAFAALIVHDWRKRRAHEQKLRAQVPHMAQAPGPPQPWTTFHPSPASSPTPGQSPPPRQSPSPVPRP</sequence>
<dbReference type="InParanoid" id="A0A165CLV9"/>
<dbReference type="EMBL" id="KV426307">
    <property type="protein sequence ID" value="KZV82708.1"/>
    <property type="molecule type" value="Genomic_DNA"/>
</dbReference>
<evidence type="ECO:0000313" key="4">
    <source>
        <dbReference type="Proteomes" id="UP000077266"/>
    </source>
</evidence>
<organism evidence="3 4">
    <name type="scientific">Exidia glandulosa HHB12029</name>
    <dbReference type="NCBI Taxonomy" id="1314781"/>
    <lineage>
        <taxon>Eukaryota</taxon>
        <taxon>Fungi</taxon>
        <taxon>Dikarya</taxon>
        <taxon>Basidiomycota</taxon>
        <taxon>Agaricomycotina</taxon>
        <taxon>Agaricomycetes</taxon>
        <taxon>Auriculariales</taxon>
        <taxon>Exidiaceae</taxon>
        <taxon>Exidia</taxon>
    </lineage>
</organism>
<feature type="transmembrane region" description="Helical" evidence="2">
    <location>
        <begin position="165"/>
        <end position="187"/>
    </location>
</feature>